<name>A0A1B9GM03_9TREE</name>
<feature type="region of interest" description="Disordered" evidence="1">
    <location>
        <begin position="1"/>
        <end position="61"/>
    </location>
</feature>
<feature type="compositionally biased region" description="Low complexity" evidence="1">
    <location>
        <begin position="103"/>
        <end position="120"/>
    </location>
</feature>
<reference evidence="3 4" key="1">
    <citation type="submission" date="2013-07" db="EMBL/GenBank/DDBJ databases">
        <title>The Genome Sequence of Cryptococcus heveanensis BCC8398.</title>
        <authorList>
            <consortium name="The Broad Institute Genome Sequencing Platform"/>
            <person name="Cuomo C."/>
            <person name="Litvintseva A."/>
            <person name="Chen Y."/>
            <person name="Heitman J."/>
            <person name="Sun S."/>
            <person name="Springer D."/>
            <person name="Dromer F."/>
            <person name="Young S.K."/>
            <person name="Zeng Q."/>
            <person name="Gargeya S."/>
            <person name="Fitzgerald M."/>
            <person name="Abouelleil A."/>
            <person name="Alvarado L."/>
            <person name="Berlin A.M."/>
            <person name="Chapman S.B."/>
            <person name="Dewar J."/>
            <person name="Goldberg J."/>
            <person name="Griggs A."/>
            <person name="Gujja S."/>
            <person name="Hansen M."/>
            <person name="Howarth C."/>
            <person name="Imamovic A."/>
            <person name="Larimer J."/>
            <person name="McCowan C."/>
            <person name="Murphy C."/>
            <person name="Pearson M."/>
            <person name="Priest M."/>
            <person name="Roberts A."/>
            <person name="Saif S."/>
            <person name="Shea T."/>
            <person name="Sykes S."/>
            <person name="Wortman J."/>
            <person name="Nusbaum C."/>
            <person name="Birren B."/>
        </authorList>
    </citation>
    <scope>NUCLEOTIDE SEQUENCE [LARGE SCALE GENOMIC DNA]</scope>
    <source>
        <strain evidence="3 4">BCC8398</strain>
    </source>
</reference>
<feature type="region of interest" description="Disordered" evidence="1">
    <location>
        <begin position="335"/>
        <end position="395"/>
    </location>
</feature>
<feature type="compositionally biased region" description="Polar residues" evidence="1">
    <location>
        <begin position="252"/>
        <end position="264"/>
    </location>
</feature>
<dbReference type="Proteomes" id="UP000092666">
    <property type="component" value="Unassembled WGS sequence"/>
</dbReference>
<protein>
    <submittedName>
        <fullName evidence="3">Uncharacterized protein</fullName>
    </submittedName>
</protein>
<feature type="compositionally biased region" description="Polar residues" evidence="1">
    <location>
        <begin position="1"/>
        <end position="11"/>
    </location>
</feature>
<feature type="region of interest" description="Disordered" evidence="1">
    <location>
        <begin position="79"/>
        <end position="129"/>
    </location>
</feature>
<feature type="transmembrane region" description="Helical" evidence="2">
    <location>
        <begin position="147"/>
        <end position="167"/>
    </location>
</feature>
<keyword evidence="2" id="KW-1133">Transmembrane helix</keyword>
<dbReference type="EMBL" id="KI669512">
    <property type="protein sequence ID" value="OCF31885.1"/>
    <property type="molecule type" value="Genomic_DNA"/>
</dbReference>
<sequence length="395" mass="41875">MSIPSGTSQGEEAQRRSPRPAAPEMVERRIDLGLLERALSLSGNSTAEPSSAPNEHTQPSNAAFPTCIEAASDVYRARGRASPVPSYHERAPLPRTNPQAAYPSPQSQTTQTLTSAAGSGQDVENRNSAVHPPLPLKRVIRSRPAPFIVFSFLVAILLGIIVGWIVFMRTMTGVANDRRANGEGDGGGVDGLILVGNGGFVFILLLTIALILRQVLLIYALVRPPPPRDPSQPTILNIPAWLLPTPPAYSESPTAINNSTSHDQGGQRYAHTSRVVEEDDEDRVGVVVLYQPASIDNPASVPARMPALSREGGGSGQCDGSLGLGLTVEVEDEHTAAPVSVAATRPESSTTDGADRREDLDAVTSQEPIVKSTSTHGAEGKGKERDVADSQSKEQ</sequence>
<reference evidence="4" key="2">
    <citation type="submission" date="2013-12" db="EMBL/GenBank/DDBJ databases">
        <title>Evolution of pathogenesis and genome organization in the Tremellales.</title>
        <authorList>
            <person name="Cuomo C."/>
            <person name="Litvintseva A."/>
            <person name="Heitman J."/>
            <person name="Chen Y."/>
            <person name="Sun S."/>
            <person name="Springer D."/>
            <person name="Dromer F."/>
            <person name="Young S."/>
            <person name="Zeng Q."/>
            <person name="Chapman S."/>
            <person name="Gujja S."/>
            <person name="Saif S."/>
            <person name="Birren B."/>
        </authorList>
    </citation>
    <scope>NUCLEOTIDE SEQUENCE [LARGE SCALE GENOMIC DNA]</scope>
    <source>
        <strain evidence="4">BCC8398</strain>
    </source>
</reference>
<dbReference type="STRING" id="1296120.A0A1B9GM03"/>
<organism evidence="3 4">
    <name type="scientific">Kwoniella heveanensis BCC8398</name>
    <dbReference type="NCBI Taxonomy" id="1296120"/>
    <lineage>
        <taxon>Eukaryota</taxon>
        <taxon>Fungi</taxon>
        <taxon>Dikarya</taxon>
        <taxon>Basidiomycota</taxon>
        <taxon>Agaricomycotina</taxon>
        <taxon>Tremellomycetes</taxon>
        <taxon>Tremellales</taxon>
        <taxon>Cryptococcaceae</taxon>
        <taxon>Kwoniella</taxon>
    </lineage>
</organism>
<accession>A0A1B9GM03</accession>
<evidence type="ECO:0000313" key="4">
    <source>
        <dbReference type="Proteomes" id="UP000092666"/>
    </source>
</evidence>
<evidence type="ECO:0000256" key="2">
    <source>
        <dbReference type="SAM" id="Phobius"/>
    </source>
</evidence>
<gene>
    <name evidence="3" type="ORF">I316_06485</name>
</gene>
<keyword evidence="2" id="KW-0472">Membrane</keyword>
<feature type="compositionally biased region" description="Basic and acidic residues" evidence="1">
    <location>
        <begin position="378"/>
        <end position="395"/>
    </location>
</feature>
<proteinExistence type="predicted"/>
<dbReference type="AlphaFoldDB" id="A0A1B9GM03"/>
<keyword evidence="2" id="KW-0812">Transmembrane</keyword>
<evidence type="ECO:0000313" key="3">
    <source>
        <dbReference type="EMBL" id="OCF31885.1"/>
    </source>
</evidence>
<keyword evidence="4" id="KW-1185">Reference proteome</keyword>
<feature type="transmembrane region" description="Helical" evidence="2">
    <location>
        <begin position="200"/>
        <end position="222"/>
    </location>
</feature>
<evidence type="ECO:0000256" key="1">
    <source>
        <dbReference type="SAM" id="MobiDB-lite"/>
    </source>
</evidence>
<feature type="compositionally biased region" description="Polar residues" evidence="1">
    <location>
        <begin position="41"/>
        <end position="61"/>
    </location>
</feature>
<feature type="region of interest" description="Disordered" evidence="1">
    <location>
        <begin position="298"/>
        <end position="323"/>
    </location>
</feature>
<feature type="compositionally biased region" description="Polar residues" evidence="1">
    <location>
        <begin position="363"/>
        <end position="376"/>
    </location>
</feature>
<feature type="region of interest" description="Disordered" evidence="1">
    <location>
        <begin position="252"/>
        <end position="277"/>
    </location>
</feature>